<feature type="signal peptide" evidence="1">
    <location>
        <begin position="1"/>
        <end position="25"/>
    </location>
</feature>
<reference evidence="3" key="2">
    <citation type="submission" date="2023-11" db="UniProtKB">
        <authorList>
            <consortium name="WormBaseParasite"/>
        </authorList>
    </citation>
    <scope>IDENTIFICATION</scope>
</reference>
<keyword evidence="2" id="KW-1185">Reference proteome</keyword>
<evidence type="ECO:0000313" key="2">
    <source>
        <dbReference type="Proteomes" id="UP000050795"/>
    </source>
</evidence>
<reference evidence="2" key="1">
    <citation type="submission" date="2022-06" db="EMBL/GenBank/DDBJ databases">
        <authorList>
            <person name="Berger JAMES D."/>
            <person name="Berger JAMES D."/>
        </authorList>
    </citation>
    <scope>NUCLEOTIDE SEQUENCE [LARGE SCALE GENOMIC DNA]</scope>
</reference>
<accession>A0AA85J4T0</accession>
<feature type="chain" id="PRO_5041703475" evidence="1">
    <location>
        <begin position="26"/>
        <end position="83"/>
    </location>
</feature>
<evidence type="ECO:0000256" key="1">
    <source>
        <dbReference type="SAM" id="SignalP"/>
    </source>
</evidence>
<proteinExistence type="predicted"/>
<dbReference type="AlphaFoldDB" id="A0AA85J4T0"/>
<protein>
    <submittedName>
        <fullName evidence="3">Uncharacterized protein</fullName>
    </submittedName>
</protein>
<organism evidence="2 3">
    <name type="scientific">Trichobilharzia regenti</name>
    <name type="common">Nasal bird schistosome</name>
    <dbReference type="NCBI Taxonomy" id="157069"/>
    <lineage>
        <taxon>Eukaryota</taxon>
        <taxon>Metazoa</taxon>
        <taxon>Spiralia</taxon>
        <taxon>Lophotrochozoa</taxon>
        <taxon>Platyhelminthes</taxon>
        <taxon>Trematoda</taxon>
        <taxon>Digenea</taxon>
        <taxon>Strigeidida</taxon>
        <taxon>Schistosomatoidea</taxon>
        <taxon>Schistosomatidae</taxon>
        <taxon>Trichobilharzia</taxon>
    </lineage>
</organism>
<keyword evidence="1" id="KW-0732">Signal</keyword>
<dbReference type="WBParaSite" id="TREG1_130640.1">
    <property type="protein sequence ID" value="TREG1_130640.1"/>
    <property type="gene ID" value="TREG1_130640"/>
</dbReference>
<sequence length="83" mass="9382">MMRLSISQLGFLILFLTILLNEVNGQMAAQGQMGVIFDLKKALCYRLVDTWGCFLDALPRELGGKQKTCISKMSEKMKLTFSF</sequence>
<evidence type="ECO:0000313" key="3">
    <source>
        <dbReference type="WBParaSite" id="TREG1_130640.1"/>
    </source>
</evidence>
<name>A0AA85J4T0_TRIRE</name>
<dbReference type="Proteomes" id="UP000050795">
    <property type="component" value="Unassembled WGS sequence"/>
</dbReference>